<accession>A0A0F9KHT1</accession>
<gene>
    <name evidence="1" type="ORF">LCGC14_1701560</name>
</gene>
<reference evidence="1" key="1">
    <citation type="journal article" date="2015" name="Nature">
        <title>Complex archaea that bridge the gap between prokaryotes and eukaryotes.</title>
        <authorList>
            <person name="Spang A."/>
            <person name="Saw J.H."/>
            <person name="Jorgensen S.L."/>
            <person name="Zaremba-Niedzwiedzka K."/>
            <person name="Martijn J."/>
            <person name="Lind A.E."/>
            <person name="van Eijk R."/>
            <person name="Schleper C."/>
            <person name="Guy L."/>
            <person name="Ettema T.J."/>
        </authorList>
    </citation>
    <scope>NUCLEOTIDE SEQUENCE</scope>
</reference>
<organism evidence="1">
    <name type="scientific">marine sediment metagenome</name>
    <dbReference type="NCBI Taxonomy" id="412755"/>
    <lineage>
        <taxon>unclassified sequences</taxon>
        <taxon>metagenomes</taxon>
        <taxon>ecological metagenomes</taxon>
    </lineage>
</organism>
<dbReference type="EMBL" id="LAZR01015043">
    <property type="protein sequence ID" value="KKM14890.1"/>
    <property type="molecule type" value="Genomic_DNA"/>
</dbReference>
<sequence>MGTSFIPGPDLSFIGDIGRSIGQIIDPNREQREQVEAFFLQNPEIGQQFALAQREAERQFQADPPQDVGDARVETVVPNVLEQFGFKLDDTQQLLSAFPESPEERLSLAREKAGLPALQVEAEVATLREGIATSGYRQKITAALDKQGIPELQATQAAAEAALGAKLSDFQKDYLAKWRVHLEQLRESNPFEFRRALAAMNSPEFLRDLQHREELAARGEELDVRARLAEIEAAQGSADRDLKVFGLGLDAQGNLDTQLDRLELALEKGKEDITLLAIDRVNEAAALIRAVSPAGATFAIDPGKRKFLTGRLKGVSFTRLAPGSLSIPLAWQYERLLDDFRKASSGTFESLQQILAVDAEGRAFLGELTPQERSKFWSDARQVFGAFDAAEIAEAGGEDEADAEIERLKAAFARGEIPGLEVIKAIRAKGKPVPAEKQRRMRGR</sequence>
<proteinExistence type="predicted"/>
<comment type="caution">
    <text evidence="1">The sequence shown here is derived from an EMBL/GenBank/DDBJ whole genome shotgun (WGS) entry which is preliminary data.</text>
</comment>
<evidence type="ECO:0000313" key="1">
    <source>
        <dbReference type="EMBL" id="KKM14890.1"/>
    </source>
</evidence>
<protein>
    <submittedName>
        <fullName evidence="1">Uncharacterized protein</fullName>
    </submittedName>
</protein>
<dbReference type="AlphaFoldDB" id="A0A0F9KHT1"/>
<name>A0A0F9KHT1_9ZZZZ</name>